<dbReference type="RefSeq" id="WP_011436152.1">
    <property type="nucleotide sequence ID" value="NC_007777.1"/>
</dbReference>
<evidence type="ECO:0000313" key="2">
    <source>
        <dbReference type="EMBL" id="ABD11090.1"/>
    </source>
</evidence>
<dbReference type="AlphaFoldDB" id="Q2JCA2"/>
<feature type="compositionally biased region" description="Basic residues" evidence="1">
    <location>
        <begin position="1"/>
        <end position="10"/>
    </location>
</feature>
<keyword evidence="3" id="KW-1185">Reference proteome</keyword>
<protein>
    <submittedName>
        <fullName evidence="2">Uncharacterized protein</fullName>
    </submittedName>
</protein>
<accession>Q2JCA2</accession>
<dbReference type="KEGG" id="fra:Francci3_1714"/>
<evidence type="ECO:0000313" key="3">
    <source>
        <dbReference type="Proteomes" id="UP000001937"/>
    </source>
</evidence>
<dbReference type="EMBL" id="CP000249">
    <property type="protein sequence ID" value="ABD11090.1"/>
    <property type="molecule type" value="Genomic_DNA"/>
</dbReference>
<name>Q2JCA2_FRACC</name>
<feature type="compositionally biased region" description="Basic and acidic residues" evidence="1">
    <location>
        <begin position="171"/>
        <end position="180"/>
    </location>
</feature>
<gene>
    <name evidence="2" type="ordered locus">Francci3_1714</name>
</gene>
<evidence type="ECO:0000256" key="1">
    <source>
        <dbReference type="SAM" id="MobiDB-lite"/>
    </source>
</evidence>
<reference evidence="2 3" key="1">
    <citation type="journal article" date="2007" name="Genome Res.">
        <title>Genome characteristics of facultatively symbiotic Frankia sp. strains reflect host range and host plant biogeography.</title>
        <authorList>
            <person name="Normand P."/>
            <person name="Lapierre P."/>
            <person name="Tisa L.S."/>
            <person name="Gogarten J.P."/>
            <person name="Alloisio N."/>
            <person name="Bagnarol E."/>
            <person name="Bassi C.A."/>
            <person name="Berry A.M."/>
            <person name="Bickhart D.M."/>
            <person name="Choisne N."/>
            <person name="Couloux A."/>
            <person name="Cournoyer B."/>
            <person name="Cruveiller S."/>
            <person name="Daubin V."/>
            <person name="Demange N."/>
            <person name="Francino M.P."/>
            <person name="Goltsman E."/>
            <person name="Huang Y."/>
            <person name="Kopp O.R."/>
            <person name="Labarre L."/>
            <person name="Lapidus A."/>
            <person name="Lavire C."/>
            <person name="Marechal J."/>
            <person name="Martinez M."/>
            <person name="Mastronunzio J.E."/>
            <person name="Mullin B.C."/>
            <person name="Niemann J."/>
            <person name="Pujic P."/>
            <person name="Rawnsley T."/>
            <person name="Rouy Z."/>
            <person name="Schenowitz C."/>
            <person name="Sellstedt A."/>
            <person name="Tavares F."/>
            <person name="Tomkins J.P."/>
            <person name="Vallenet D."/>
            <person name="Valverde C."/>
            <person name="Wall L.G."/>
            <person name="Wang Y."/>
            <person name="Medigue C."/>
            <person name="Benson D.R."/>
        </authorList>
    </citation>
    <scope>NUCLEOTIDE SEQUENCE [LARGE SCALE GENOMIC DNA]</scope>
    <source>
        <strain evidence="3">DSM 45818 / CECT 9043 / CcI3</strain>
    </source>
</reference>
<organism evidence="2 3">
    <name type="scientific">Frankia casuarinae (strain DSM 45818 / CECT 9043 / HFP020203 / CcI3)</name>
    <dbReference type="NCBI Taxonomy" id="106370"/>
    <lineage>
        <taxon>Bacteria</taxon>
        <taxon>Bacillati</taxon>
        <taxon>Actinomycetota</taxon>
        <taxon>Actinomycetes</taxon>
        <taxon>Frankiales</taxon>
        <taxon>Frankiaceae</taxon>
        <taxon>Frankia</taxon>
    </lineage>
</organism>
<dbReference type="Proteomes" id="UP000001937">
    <property type="component" value="Chromosome"/>
</dbReference>
<dbReference type="OrthoDB" id="3213887at2"/>
<proteinExistence type="predicted"/>
<dbReference type="STRING" id="106370.Francci3_1714"/>
<sequence length="180" mass="19904">MGRTAGRRTSRTAADLDALRRRPVNPGGPPTDDDRLDARALLAALTGGDGGRHTALRAAYLGDHTAPSYDPDRVVRILTALRDQLADEIETWTYHRISRARAEEIRRHHLERDDCSGCVDPCAFCVTWADALGLERVADAGRHVWRPRPRAEARPRPAARRRRAGRVAEPSSERSDGDGS</sequence>
<dbReference type="HOGENOM" id="CLU_1494138_0_0_11"/>
<feature type="region of interest" description="Disordered" evidence="1">
    <location>
        <begin position="1"/>
        <end position="36"/>
    </location>
</feature>
<feature type="region of interest" description="Disordered" evidence="1">
    <location>
        <begin position="145"/>
        <end position="180"/>
    </location>
</feature>